<comment type="function">
    <text evidence="10">Part of the binding-protein-dependent transport system for phosphate; probably responsible for the translocation of the substrate across the membrane.</text>
</comment>
<accession>A0A7C3UBS6</accession>
<dbReference type="InterPro" id="IPR011864">
    <property type="entry name" value="Phosphate_PstC"/>
</dbReference>
<feature type="transmembrane region" description="Helical" evidence="9">
    <location>
        <begin position="7"/>
        <end position="28"/>
    </location>
</feature>
<comment type="similarity">
    <text evidence="2 10">Belongs to the binding-protein-dependent transport system permease family. CysTW subfamily.</text>
</comment>
<comment type="caution">
    <text evidence="12">The sequence shown here is derived from an EMBL/GenBank/DDBJ whole genome shotgun (WGS) entry which is preliminary data.</text>
</comment>
<dbReference type="InterPro" id="IPR035906">
    <property type="entry name" value="MetI-like_sf"/>
</dbReference>
<keyword evidence="6 9" id="KW-0812">Transmembrane</keyword>
<evidence type="ECO:0000259" key="11">
    <source>
        <dbReference type="PROSITE" id="PS50928"/>
    </source>
</evidence>
<evidence type="ECO:0000256" key="9">
    <source>
        <dbReference type="RuleBase" id="RU363032"/>
    </source>
</evidence>
<feature type="transmembrane region" description="Helical" evidence="9">
    <location>
        <begin position="111"/>
        <end position="133"/>
    </location>
</feature>
<feature type="transmembrane region" description="Helical" evidence="9">
    <location>
        <begin position="153"/>
        <end position="174"/>
    </location>
</feature>
<dbReference type="InterPro" id="IPR000515">
    <property type="entry name" value="MetI-like"/>
</dbReference>
<proteinExistence type="inferred from homology"/>
<reference evidence="12" key="1">
    <citation type="journal article" date="2020" name="mSystems">
        <title>Genome- and Community-Level Interaction Insights into Carbon Utilization and Element Cycling Functions of Hydrothermarchaeota in Hydrothermal Sediment.</title>
        <authorList>
            <person name="Zhou Z."/>
            <person name="Liu Y."/>
            <person name="Xu W."/>
            <person name="Pan J."/>
            <person name="Luo Z.H."/>
            <person name="Li M."/>
        </authorList>
    </citation>
    <scope>NUCLEOTIDE SEQUENCE [LARGE SCALE GENOMIC DNA]</scope>
    <source>
        <strain evidence="12">SpSt-97</strain>
    </source>
</reference>
<evidence type="ECO:0000256" key="5">
    <source>
        <dbReference type="ARBA" id="ARBA00022592"/>
    </source>
</evidence>
<dbReference type="SUPFAM" id="SSF161098">
    <property type="entry name" value="MetI-like"/>
    <property type="match status" value="1"/>
</dbReference>
<evidence type="ECO:0000256" key="4">
    <source>
        <dbReference type="ARBA" id="ARBA00022475"/>
    </source>
</evidence>
<dbReference type="GO" id="GO:0005315">
    <property type="term" value="F:phosphate transmembrane transporter activity"/>
    <property type="evidence" value="ECO:0007669"/>
    <property type="project" value="InterPro"/>
</dbReference>
<dbReference type="PANTHER" id="PTHR30425">
    <property type="entry name" value="PHOSPHATE TRANSPORT SYSTEM PERMEASE PROTEIN PST"/>
    <property type="match status" value="1"/>
</dbReference>
<dbReference type="InterPro" id="IPR051124">
    <property type="entry name" value="Phosphate_Transport_Permease"/>
</dbReference>
<protein>
    <recommendedName>
        <fullName evidence="10">Phosphate transport system permease protein</fullName>
    </recommendedName>
</protein>
<evidence type="ECO:0000256" key="7">
    <source>
        <dbReference type="ARBA" id="ARBA00022989"/>
    </source>
</evidence>
<dbReference type="GO" id="GO:0006817">
    <property type="term" value="P:phosphate ion transport"/>
    <property type="evidence" value="ECO:0007669"/>
    <property type="project" value="UniProtKB-KW"/>
</dbReference>
<dbReference type="Pfam" id="PF00528">
    <property type="entry name" value="BPD_transp_1"/>
    <property type="match status" value="1"/>
</dbReference>
<keyword evidence="7 9" id="KW-1133">Transmembrane helix</keyword>
<evidence type="ECO:0000256" key="8">
    <source>
        <dbReference type="ARBA" id="ARBA00023136"/>
    </source>
</evidence>
<dbReference type="GO" id="GO:0005886">
    <property type="term" value="C:plasma membrane"/>
    <property type="evidence" value="ECO:0007669"/>
    <property type="project" value="UniProtKB-SubCell"/>
</dbReference>
<dbReference type="CDD" id="cd06261">
    <property type="entry name" value="TM_PBP2"/>
    <property type="match status" value="1"/>
</dbReference>
<evidence type="ECO:0000313" key="12">
    <source>
        <dbReference type="EMBL" id="HGE66189.1"/>
    </source>
</evidence>
<dbReference type="PANTHER" id="PTHR30425:SF1">
    <property type="entry name" value="PHOSPHATE TRANSPORT SYSTEM PERMEASE PROTEIN PSTC"/>
    <property type="match status" value="1"/>
</dbReference>
<evidence type="ECO:0000256" key="3">
    <source>
        <dbReference type="ARBA" id="ARBA00022448"/>
    </source>
</evidence>
<feature type="transmembrane region" description="Helical" evidence="9">
    <location>
        <begin position="210"/>
        <end position="233"/>
    </location>
</feature>
<dbReference type="Gene3D" id="1.10.3720.10">
    <property type="entry name" value="MetI-like"/>
    <property type="match status" value="1"/>
</dbReference>
<keyword evidence="8 9" id="KW-0472">Membrane</keyword>
<keyword evidence="5 10" id="KW-0592">Phosphate transport</keyword>
<dbReference type="AlphaFoldDB" id="A0A7C3UBS6"/>
<feature type="transmembrane region" description="Helical" evidence="9">
    <location>
        <begin position="270"/>
        <end position="293"/>
    </location>
</feature>
<evidence type="ECO:0000256" key="10">
    <source>
        <dbReference type="RuleBase" id="RU363054"/>
    </source>
</evidence>
<gene>
    <name evidence="12" type="primary">pstC</name>
    <name evidence="12" type="ORF">ENX77_03560</name>
</gene>
<feature type="domain" description="ABC transmembrane type-1" evidence="11">
    <location>
        <begin position="64"/>
        <end position="289"/>
    </location>
</feature>
<feature type="transmembrane region" description="Helical" evidence="9">
    <location>
        <begin position="57"/>
        <end position="90"/>
    </location>
</feature>
<dbReference type="PROSITE" id="PS50928">
    <property type="entry name" value="ABC_TM1"/>
    <property type="match status" value="1"/>
</dbReference>
<sequence length="299" mass="32799">MDRFKILLLPSVSLAFGILLLMLITFFLNSWPIFEREGLAIYTSNIWRASEIPEEEFYGILAAIYGTVYTSLIAILIATPISIGLAVFVVDIAPRKIRELIVISTDIMAGLPTILYGIWGIFVLAPILSNFMVFLHDSFPFIPLFSYRNPTGYSFLTAGILLAIMVTPFATALIREAYAAIPPIYREGAHSLALTRYEATKLLLGYIKPAILAGILLAFGRAVGETVAVSLVIGNSFNIHPSLFAPGYTISSLIANQFGNAFAYSYMPHALFAAGLALFFIGLAVNLAGVLVLRRWRYA</sequence>
<keyword evidence="3 9" id="KW-0813">Transport</keyword>
<organism evidence="12">
    <name type="scientific">Geoglobus ahangari</name>
    <dbReference type="NCBI Taxonomy" id="113653"/>
    <lineage>
        <taxon>Archaea</taxon>
        <taxon>Methanobacteriati</taxon>
        <taxon>Methanobacteriota</taxon>
        <taxon>Archaeoglobi</taxon>
        <taxon>Archaeoglobales</taxon>
        <taxon>Archaeoglobaceae</taxon>
        <taxon>Geoglobus</taxon>
    </lineage>
</organism>
<name>A0A7C3UBS6_9EURY</name>
<comment type="subcellular location">
    <subcellularLocation>
        <location evidence="1 9">Cell membrane</location>
        <topology evidence="1 9">Multi-pass membrane protein</topology>
    </subcellularLocation>
</comment>
<keyword evidence="4 10" id="KW-1003">Cell membrane</keyword>
<evidence type="ECO:0000256" key="6">
    <source>
        <dbReference type="ARBA" id="ARBA00022692"/>
    </source>
</evidence>
<evidence type="ECO:0000256" key="2">
    <source>
        <dbReference type="ARBA" id="ARBA00007069"/>
    </source>
</evidence>
<dbReference type="NCBIfam" id="TIGR02138">
    <property type="entry name" value="phosphate_pstC"/>
    <property type="match status" value="1"/>
</dbReference>
<dbReference type="EMBL" id="DTPI01000023">
    <property type="protein sequence ID" value="HGE66189.1"/>
    <property type="molecule type" value="Genomic_DNA"/>
</dbReference>
<evidence type="ECO:0000256" key="1">
    <source>
        <dbReference type="ARBA" id="ARBA00004651"/>
    </source>
</evidence>